<dbReference type="Proteomes" id="UP000245670">
    <property type="component" value="Unassembled WGS sequence"/>
</dbReference>
<keyword evidence="2" id="KW-1185">Reference proteome</keyword>
<comment type="caution">
    <text evidence="1">The sequence shown here is derived from an EMBL/GenBank/DDBJ whole genome shotgun (WGS) entry which is preliminary data.</text>
</comment>
<sequence length="184" mass="21849">MSIKINIILICFFLCSCKQKKSDKIKISNSDESVKAYERKEERVSYALTNELPLNKLKFYKLSIIDTGSIYKYHYKSLKDSIYDLIISYNKASNQLIFYHDIYYEGNLDLRYKNQLISEKNFSFYWINSGKSDVTRPILFNKDYGVLGIYNDYGSDFVFLKEKTENKKLLKDILLTMENYRTNE</sequence>
<dbReference type="OrthoDB" id="1425427at2"/>
<dbReference type="RefSeq" id="WP_109403169.1">
    <property type="nucleotide sequence ID" value="NZ_QFFG01000001.1"/>
</dbReference>
<evidence type="ECO:0000313" key="1">
    <source>
        <dbReference type="EMBL" id="PWG06253.1"/>
    </source>
</evidence>
<organism evidence="1 2">
    <name type="scientific">Polaribacter aquimarinus</name>
    <dbReference type="NCBI Taxonomy" id="2100726"/>
    <lineage>
        <taxon>Bacteria</taxon>
        <taxon>Pseudomonadati</taxon>
        <taxon>Bacteroidota</taxon>
        <taxon>Flavobacteriia</taxon>
        <taxon>Flavobacteriales</taxon>
        <taxon>Flavobacteriaceae</taxon>
    </lineage>
</organism>
<dbReference type="EMBL" id="QFFG01000001">
    <property type="protein sequence ID" value="PWG06253.1"/>
    <property type="molecule type" value="Genomic_DNA"/>
</dbReference>
<dbReference type="AlphaFoldDB" id="A0A2U2JD23"/>
<reference evidence="1 2" key="1">
    <citation type="submission" date="2018-05" db="EMBL/GenBank/DDBJ databases">
        <title>Polaribacter aquimarinus sp. nov., isolated from sediment in a sediment of sea.</title>
        <authorList>
            <person name="Lu D."/>
        </authorList>
    </citation>
    <scope>NUCLEOTIDE SEQUENCE [LARGE SCALE GENOMIC DNA]</scope>
    <source>
        <strain evidence="1 2">ZY113</strain>
    </source>
</reference>
<name>A0A2U2JD23_9FLAO</name>
<accession>A0A2U2JD23</accession>
<dbReference type="PROSITE" id="PS51257">
    <property type="entry name" value="PROKAR_LIPOPROTEIN"/>
    <property type="match status" value="1"/>
</dbReference>
<proteinExistence type="predicted"/>
<gene>
    <name evidence="1" type="ORF">DIS07_00015</name>
</gene>
<protein>
    <submittedName>
        <fullName evidence="1">Uncharacterized protein</fullName>
    </submittedName>
</protein>
<evidence type="ECO:0000313" key="2">
    <source>
        <dbReference type="Proteomes" id="UP000245670"/>
    </source>
</evidence>